<proteinExistence type="predicted"/>
<name>A0ABV8EKU3_9BACT</name>
<organism evidence="2 3">
    <name type="scientific">Belliella kenyensis</name>
    <dbReference type="NCBI Taxonomy" id="1472724"/>
    <lineage>
        <taxon>Bacteria</taxon>
        <taxon>Pseudomonadati</taxon>
        <taxon>Bacteroidota</taxon>
        <taxon>Cytophagia</taxon>
        <taxon>Cytophagales</taxon>
        <taxon>Cyclobacteriaceae</taxon>
        <taxon>Belliella</taxon>
    </lineage>
</organism>
<dbReference type="EMBL" id="JBHSAV010000030">
    <property type="protein sequence ID" value="MFC3976446.1"/>
    <property type="molecule type" value="Genomic_DNA"/>
</dbReference>
<evidence type="ECO:0000313" key="2">
    <source>
        <dbReference type="EMBL" id="MFC3976446.1"/>
    </source>
</evidence>
<evidence type="ECO:0000313" key="3">
    <source>
        <dbReference type="Proteomes" id="UP001595766"/>
    </source>
</evidence>
<accession>A0ABV8EKU3</accession>
<keyword evidence="1" id="KW-0175">Coiled coil</keyword>
<protein>
    <recommendedName>
        <fullName evidence="4">Chaperone of endosialidase</fullName>
    </recommendedName>
</protein>
<feature type="coiled-coil region" evidence="1">
    <location>
        <begin position="269"/>
        <end position="296"/>
    </location>
</feature>
<dbReference type="RefSeq" id="WP_290294995.1">
    <property type="nucleotide sequence ID" value="NZ_JAUFQA010000001.1"/>
</dbReference>
<dbReference type="Proteomes" id="UP001595766">
    <property type="component" value="Unassembled WGS sequence"/>
</dbReference>
<reference evidence="3" key="1">
    <citation type="journal article" date="2019" name="Int. J. Syst. Evol. Microbiol.">
        <title>The Global Catalogue of Microorganisms (GCM) 10K type strain sequencing project: providing services to taxonomists for standard genome sequencing and annotation.</title>
        <authorList>
            <consortium name="The Broad Institute Genomics Platform"/>
            <consortium name="The Broad Institute Genome Sequencing Center for Infectious Disease"/>
            <person name="Wu L."/>
            <person name="Ma J."/>
        </authorList>
    </citation>
    <scope>NUCLEOTIDE SEQUENCE [LARGE SCALE GENOMIC DNA]</scope>
    <source>
        <strain evidence="3">CECT 8551</strain>
    </source>
</reference>
<sequence length="298" mass="33872">MLIPSNISTGSLEKNMLFYANNRYTVSQQGAATVSLQAMFDGSFSPSTTGISVSENDPTVILIEGLPSIHTQQGAWIGWSSRGWNPTKFKIEIFNTHNGINQWVVVDNVENYTQRHYMVKAPHSICGKIRFTFYRASGTDGRMQLSELFFIHPEGVRAYDGYLVKYSQVGNVGIGTANPTHRLEVNGTIRAKEVKLEATNWPDYVFEKDYELMPLDAVKSFIDQKGHLPGLKSAKEYEQNGVNMLELNQKLLEKVEELMLHTINQQQLIENEQEKNKLQSELLEKLIETVDELKKRLK</sequence>
<comment type="caution">
    <text evidence="2">The sequence shown here is derived from an EMBL/GenBank/DDBJ whole genome shotgun (WGS) entry which is preliminary data.</text>
</comment>
<keyword evidence="3" id="KW-1185">Reference proteome</keyword>
<evidence type="ECO:0000256" key="1">
    <source>
        <dbReference type="SAM" id="Coils"/>
    </source>
</evidence>
<gene>
    <name evidence="2" type="ORF">ACFOUP_08670</name>
</gene>
<evidence type="ECO:0008006" key="4">
    <source>
        <dbReference type="Google" id="ProtNLM"/>
    </source>
</evidence>